<feature type="signal peptide" evidence="2">
    <location>
        <begin position="1"/>
        <end position="20"/>
    </location>
</feature>
<evidence type="ECO:0000313" key="3">
    <source>
        <dbReference type="EMBL" id="ADM41611.1"/>
    </source>
</evidence>
<accession>A0A0H3DQJ9</accession>
<feature type="chain" id="PRO_5002607721" description="Silver-binding protein silE" evidence="2">
    <location>
        <begin position="21"/>
        <end position="91"/>
    </location>
</feature>
<name>A0A0H3DQJ9_EDWTF</name>
<dbReference type="AlphaFoldDB" id="A0A0H3DQJ9"/>
<proteinExistence type="predicted"/>
<dbReference type="HOGENOM" id="CLU_2301382_0_0_6"/>
<gene>
    <name evidence="3" type="ordered locus">ETAF_1501</name>
</gene>
<reference evidence="4" key="1">
    <citation type="submission" date="2010-08" db="EMBL/GenBank/DDBJ databases">
        <title>Genome comparisons of Edwardsiella bacteria analysed using deep sequencing technology.</title>
        <authorList>
            <person name="van Soest J.J."/>
            <person name="Henkel C.V."/>
            <person name="Jansen H.J."/>
            <person name="van den Hondel C.A.M.J.J."/>
            <person name="Bloemberg G.V."/>
            <person name="Meijer A.H."/>
            <person name="Spaink H.P."/>
        </authorList>
    </citation>
    <scope>NUCLEOTIDE SEQUENCE [LARGE SCALE GENOMIC DNA]</scope>
    <source>
        <strain evidence="4">FL6-60</strain>
    </source>
</reference>
<feature type="region of interest" description="Disordered" evidence="1">
    <location>
        <begin position="63"/>
        <end position="91"/>
    </location>
</feature>
<evidence type="ECO:0008006" key="5">
    <source>
        <dbReference type="Google" id="ProtNLM"/>
    </source>
</evidence>
<evidence type="ECO:0000256" key="2">
    <source>
        <dbReference type="SAM" id="SignalP"/>
    </source>
</evidence>
<dbReference type="KEGG" id="etd:ETAF_1501"/>
<protein>
    <recommendedName>
        <fullName evidence="5">Silver-binding protein silE</fullName>
    </recommendedName>
</protein>
<evidence type="ECO:0000256" key="1">
    <source>
        <dbReference type="SAM" id="MobiDB-lite"/>
    </source>
</evidence>
<feature type="compositionally biased region" description="Basic and acidic residues" evidence="1">
    <location>
        <begin position="74"/>
        <end position="91"/>
    </location>
</feature>
<keyword evidence="2" id="KW-0732">Signal</keyword>
<reference evidence="3 4" key="2">
    <citation type="journal article" date="2011" name="BMC Immunol.">
        <title>Comparison of static immersion and intravenous injection systems for exposure of zebrafish embryos to the natural pathogen Edwardsiella tarda.</title>
        <authorList>
            <person name="van Soest J.J."/>
            <person name="Stockhammer O.W."/>
            <person name="Ordas A."/>
            <person name="Bloemberg G.V."/>
            <person name="Spaink H.P."/>
            <person name="Meijer A.H."/>
        </authorList>
    </citation>
    <scope>NUCLEOTIDE SEQUENCE [LARGE SCALE GENOMIC DNA]</scope>
    <source>
        <strain evidence="3 4">FL6-60</strain>
    </source>
</reference>
<organism evidence="3 4">
    <name type="scientific">Edwardsiella tarda (strain FL6-60)</name>
    <dbReference type="NCBI Taxonomy" id="718251"/>
    <lineage>
        <taxon>Bacteria</taxon>
        <taxon>Pseudomonadati</taxon>
        <taxon>Pseudomonadota</taxon>
        <taxon>Gammaproteobacteria</taxon>
        <taxon>Enterobacterales</taxon>
        <taxon>Hafniaceae</taxon>
        <taxon>Edwardsiella</taxon>
    </lineage>
</organism>
<feature type="region of interest" description="Disordered" evidence="1">
    <location>
        <begin position="27"/>
        <end position="51"/>
    </location>
</feature>
<sequence length="91" mass="9830">MKRLIYTALLTLGLSSAALAADGLDRPLQVDSPQHHGATAPSPERDSAPLDQHQRAIIAHQAMDNGSAAAHQQIIHDHQRMHDAETQGRAK</sequence>
<evidence type="ECO:0000313" key="4">
    <source>
        <dbReference type="Proteomes" id="UP000002230"/>
    </source>
</evidence>
<dbReference type="EMBL" id="CP002154">
    <property type="protein sequence ID" value="ADM41611.1"/>
    <property type="molecule type" value="Genomic_DNA"/>
</dbReference>
<dbReference type="Proteomes" id="UP000002230">
    <property type="component" value="Chromosome"/>
</dbReference>
<dbReference type="PATRIC" id="fig|718251.5.peg.1553"/>
<keyword evidence="4" id="KW-1185">Reference proteome</keyword>